<evidence type="ECO:0000256" key="1">
    <source>
        <dbReference type="SAM" id="Coils"/>
    </source>
</evidence>
<dbReference type="AlphaFoldDB" id="A0A9P0KMB2"/>
<evidence type="ECO:0000259" key="3">
    <source>
        <dbReference type="PROSITE" id="PS51203"/>
    </source>
</evidence>
<dbReference type="Gene3D" id="2.60.40.790">
    <property type="match status" value="1"/>
</dbReference>
<dbReference type="GO" id="GO:0003341">
    <property type="term" value="P:cilium movement"/>
    <property type="evidence" value="ECO:0007669"/>
    <property type="project" value="TreeGrafter"/>
</dbReference>
<dbReference type="InterPro" id="IPR011990">
    <property type="entry name" value="TPR-like_helical_dom_sf"/>
</dbReference>
<feature type="coiled-coil region" evidence="1">
    <location>
        <begin position="93"/>
        <end position="120"/>
    </location>
</feature>
<comment type="caution">
    <text evidence="4">The sequence shown here is derived from an EMBL/GenBank/DDBJ whole genome shotgun (WGS) entry which is preliminary data.</text>
</comment>
<protein>
    <recommendedName>
        <fullName evidence="3">CS domain-containing protein</fullName>
    </recommendedName>
</protein>
<keyword evidence="1" id="KW-0175">Coiled coil</keyword>
<dbReference type="PANTHER" id="PTHR46492:SF1">
    <property type="entry name" value="DYNEIN AXONEMAL ASSEMBLY FACTOR 4"/>
    <property type="match status" value="1"/>
</dbReference>
<dbReference type="Proteomes" id="UP001152888">
    <property type="component" value="Unassembled WGS sequence"/>
</dbReference>
<dbReference type="GO" id="GO:0036159">
    <property type="term" value="P:inner dynein arm assembly"/>
    <property type="evidence" value="ECO:0007669"/>
    <property type="project" value="TreeGrafter"/>
</dbReference>
<accession>A0A9P0KMB2</accession>
<keyword evidence="5" id="KW-1185">Reference proteome</keyword>
<name>A0A9P0KMB2_ACAOB</name>
<sequence>MPIVIKDFKWKQTPQNVTIQAPIRKVHPAKADIFIASRYVKVTYDRHFFEVLLFDKIVTDRSKCTITDDEVVFELEKEEAKDWPLVEPDLPKKEKLQLKAQVLEEAYKDIQKRSEDLAGKKSELKRVAVQKQIETDTSIRGKIETIKKEEEKNALGDLEEWRKSVEKYRAKQKSSKHLRKIPPKIREENVEAKIEEPAPLRASRTLEVDFSVREFPTPCRESMLEEENKWLTKQAEARRSAGFVSEDIRPEEKNPQYIQAKGDEFMKNRNYLGAISAYSYGIKISKNFVDFYIRRAEAHMAVGNMNKVVRDCSSAMELLVPPVPSNQRQRALCTGRRGIALCKLGMLRQGIDELVFSLKLMPNAEFMEALDHARKDYEVQKNEEKKAEEKRREEDGVQRERESEEEKAGRHKETENIGNGNGNNERTQTKNGIAGKQKTEEQSNEEKKQGVTNQDVEEKS</sequence>
<reference evidence="4" key="1">
    <citation type="submission" date="2022-03" db="EMBL/GenBank/DDBJ databases">
        <authorList>
            <person name="Sayadi A."/>
        </authorList>
    </citation>
    <scope>NUCLEOTIDE SEQUENCE</scope>
</reference>
<dbReference type="Pfam" id="PF04969">
    <property type="entry name" value="CS"/>
    <property type="match status" value="1"/>
</dbReference>
<evidence type="ECO:0000256" key="2">
    <source>
        <dbReference type="SAM" id="MobiDB-lite"/>
    </source>
</evidence>
<dbReference type="SUPFAM" id="SSF49764">
    <property type="entry name" value="HSP20-like chaperones"/>
    <property type="match status" value="1"/>
</dbReference>
<feature type="compositionally biased region" description="Basic and acidic residues" evidence="2">
    <location>
        <begin position="379"/>
        <end position="415"/>
    </location>
</feature>
<dbReference type="OrthoDB" id="348005at2759"/>
<dbReference type="InterPro" id="IPR008978">
    <property type="entry name" value="HSP20-like_chaperone"/>
</dbReference>
<dbReference type="InterPro" id="IPR052004">
    <property type="entry name" value="Dynein_assembly_factor_4"/>
</dbReference>
<dbReference type="InterPro" id="IPR007052">
    <property type="entry name" value="CS_dom"/>
</dbReference>
<evidence type="ECO:0000313" key="4">
    <source>
        <dbReference type="EMBL" id="CAH1977195.1"/>
    </source>
</evidence>
<dbReference type="PROSITE" id="PS51203">
    <property type="entry name" value="CS"/>
    <property type="match status" value="1"/>
</dbReference>
<dbReference type="Gene3D" id="1.25.40.10">
    <property type="entry name" value="Tetratricopeptide repeat domain"/>
    <property type="match status" value="1"/>
</dbReference>
<dbReference type="PANTHER" id="PTHR46492">
    <property type="entry name" value="DYNEIN ASSEMBLY FACTOR 4, AXONEMAL"/>
    <property type="match status" value="1"/>
</dbReference>
<proteinExistence type="predicted"/>
<organism evidence="4 5">
    <name type="scientific">Acanthoscelides obtectus</name>
    <name type="common">Bean weevil</name>
    <name type="synonym">Bruchus obtectus</name>
    <dbReference type="NCBI Taxonomy" id="200917"/>
    <lineage>
        <taxon>Eukaryota</taxon>
        <taxon>Metazoa</taxon>
        <taxon>Ecdysozoa</taxon>
        <taxon>Arthropoda</taxon>
        <taxon>Hexapoda</taxon>
        <taxon>Insecta</taxon>
        <taxon>Pterygota</taxon>
        <taxon>Neoptera</taxon>
        <taxon>Endopterygota</taxon>
        <taxon>Coleoptera</taxon>
        <taxon>Polyphaga</taxon>
        <taxon>Cucujiformia</taxon>
        <taxon>Chrysomeloidea</taxon>
        <taxon>Chrysomelidae</taxon>
        <taxon>Bruchinae</taxon>
        <taxon>Bruchini</taxon>
        <taxon>Acanthoscelides</taxon>
    </lineage>
</organism>
<feature type="region of interest" description="Disordered" evidence="2">
    <location>
        <begin position="379"/>
        <end position="460"/>
    </location>
</feature>
<dbReference type="SUPFAM" id="SSF48452">
    <property type="entry name" value="TPR-like"/>
    <property type="match status" value="1"/>
</dbReference>
<dbReference type="GO" id="GO:0036158">
    <property type="term" value="P:outer dynein arm assembly"/>
    <property type="evidence" value="ECO:0007669"/>
    <property type="project" value="TreeGrafter"/>
</dbReference>
<feature type="compositionally biased region" description="Basic and acidic residues" evidence="2">
    <location>
        <begin position="437"/>
        <end position="449"/>
    </location>
</feature>
<feature type="domain" description="CS" evidence="3">
    <location>
        <begin position="3"/>
        <end position="87"/>
    </location>
</feature>
<gene>
    <name evidence="4" type="ORF">ACAOBT_LOCUS12523</name>
</gene>
<evidence type="ECO:0000313" key="5">
    <source>
        <dbReference type="Proteomes" id="UP001152888"/>
    </source>
</evidence>
<dbReference type="EMBL" id="CAKOFQ010006855">
    <property type="protein sequence ID" value="CAH1977195.1"/>
    <property type="molecule type" value="Genomic_DNA"/>
</dbReference>